<accession>A0A183JY68</accession>
<reference evidence="3" key="1">
    <citation type="submission" date="2016-06" db="UniProtKB">
        <authorList>
            <consortium name="WormBaseParasite"/>
        </authorList>
    </citation>
    <scope>IDENTIFICATION</scope>
</reference>
<evidence type="ECO:0000313" key="1">
    <source>
        <dbReference type="EMBL" id="VDP27298.1"/>
    </source>
</evidence>
<protein>
    <submittedName>
        <fullName evidence="3">Transcriptional regulator</fullName>
    </submittedName>
</protein>
<reference evidence="1 2" key="2">
    <citation type="submission" date="2018-11" db="EMBL/GenBank/DDBJ databases">
        <authorList>
            <consortium name="Pathogen Informatics"/>
        </authorList>
    </citation>
    <scope>NUCLEOTIDE SEQUENCE [LARGE SCALE GENOMIC DNA]</scope>
    <source>
        <strain evidence="1">Dakar</strain>
        <strain evidence="2">Dakar, Senegal</strain>
    </source>
</reference>
<dbReference type="AlphaFoldDB" id="A0A183JY68"/>
<evidence type="ECO:0000313" key="3">
    <source>
        <dbReference type="WBParaSite" id="SCUD_0000767001-mRNA-1"/>
    </source>
</evidence>
<dbReference type="Proteomes" id="UP000279833">
    <property type="component" value="Unassembled WGS sequence"/>
</dbReference>
<organism evidence="3">
    <name type="scientific">Schistosoma curassoni</name>
    <dbReference type="NCBI Taxonomy" id="6186"/>
    <lineage>
        <taxon>Eukaryota</taxon>
        <taxon>Metazoa</taxon>
        <taxon>Spiralia</taxon>
        <taxon>Lophotrochozoa</taxon>
        <taxon>Platyhelminthes</taxon>
        <taxon>Trematoda</taxon>
        <taxon>Digenea</taxon>
        <taxon>Strigeidida</taxon>
        <taxon>Schistosomatoidea</taxon>
        <taxon>Schistosomatidae</taxon>
        <taxon>Schistosoma</taxon>
    </lineage>
</organism>
<name>A0A183JY68_9TREM</name>
<dbReference type="WBParaSite" id="SCUD_0000767001-mRNA-1">
    <property type="protein sequence ID" value="SCUD_0000767001-mRNA-1"/>
    <property type="gene ID" value="SCUD_0000767001"/>
</dbReference>
<dbReference type="EMBL" id="UZAK01032427">
    <property type="protein sequence ID" value="VDP27298.1"/>
    <property type="molecule type" value="Genomic_DNA"/>
</dbReference>
<gene>
    <name evidence="1" type="ORF">SCUD_LOCUS7670</name>
</gene>
<keyword evidence="2" id="KW-1185">Reference proteome</keyword>
<proteinExistence type="predicted"/>
<evidence type="ECO:0000313" key="2">
    <source>
        <dbReference type="Proteomes" id="UP000279833"/>
    </source>
</evidence>
<sequence>MLLSTRQQGVPVILRELMLPDGLDIVLASFAVKDVTTELSRPRLTSCQVISTRENNANLSIRFGLHLEERDIHGIDHHPMIILL</sequence>